<proteinExistence type="predicted"/>
<accession>A0A644UHL0</accession>
<feature type="transmembrane region" description="Helical" evidence="1">
    <location>
        <begin position="12"/>
        <end position="28"/>
    </location>
</feature>
<keyword evidence="1" id="KW-0812">Transmembrane</keyword>
<keyword evidence="1" id="KW-1133">Transmembrane helix</keyword>
<name>A0A644UHL0_9ZZZZ</name>
<feature type="transmembrane region" description="Helical" evidence="1">
    <location>
        <begin position="148"/>
        <end position="168"/>
    </location>
</feature>
<evidence type="ECO:0000256" key="1">
    <source>
        <dbReference type="SAM" id="Phobius"/>
    </source>
</evidence>
<sequence length="231" mass="25628">MNEDNKGRDKNIMFLLFVCCGLILWGVFGSTYDWFTGEKLIVLLALGSMFGRLAGGDNNPVTTYLVYGGAAVAIIIGMHLLPPYFWAARSVGVPFLVAYVVTAVLAWGYLYKELRRAKLLGNSYHVFTFLPPTIFASSILAVNVVGGTLYASSLLSAFYFVLAIFLLVKGVRELNKLQFNGGLLMLSAVICSFYITVVFKLPGMEYVYIGIAIIFILNMFFNVFKKKGRNK</sequence>
<feature type="transmembrane region" description="Helical" evidence="1">
    <location>
        <begin position="206"/>
        <end position="224"/>
    </location>
</feature>
<feature type="transmembrane region" description="Helical" evidence="1">
    <location>
        <begin position="65"/>
        <end position="85"/>
    </location>
</feature>
<dbReference type="EMBL" id="VSSQ01000116">
    <property type="protein sequence ID" value="MPL78424.1"/>
    <property type="molecule type" value="Genomic_DNA"/>
</dbReference>
<feature type="transmembrane region" description="Helical" evidence="1">
    <location>
        <begin position="34"/>
        <end position="53"/>
    </location>
</feature>
<protein>
    <submittedName>
        <fullName evidence="2">Uncharacterized protein</fullName>
    </submittedName>
</protein>
<keyword evidence="1" id="KW-0472">Membrane</keyword>
<organism evidence="2">
    <name type="scientific">bioreactor metagenome</name>
    <dbReference type="NCBI Taxonomy" id="1076179"/>
    <lineage>
        <taxon>unclassified sequences</taxon>
        <taxon>metagenomes</taxon>
        <taxon>ecological metagenomes</taxon>
    </lineage>
</organism>
<evidence type="ECO:0000313" key="2">
    <source>
        <dbReference type="EMBL" id="MPL78424.1"/>
    </source>
</evidence>
<gene>
    <name evidence="2" type="ORF">SDC9_24289</name>
</gene>
<feature type="transmembrane region" description="Helical" evidence="1">
    <location>
        <begin position="91"/>
        <end position="111"/>
    </location>
</feature>
<reference evidence="2" key="1">
    <citation type="submission" date="2019-08" db="EMBL/GenBank/DDBJ databases">
        <authorList>
            <person name="Kucharzyk K."/>
            <person name="Murdoch R.W."/>
            <person name="Higgins S."/>
            <person name="Loffler F."/>
        </authorList>
    </citation>
    <scope>NUCLEOTIDE SEQUENCE</scope>
</reference>
<feature type="transmembrane region" description="Helical" evidence="1">
    <location>
        <begin position="180"/>
        <end position="200"/>
    </location>
</feature>
<dbReference type="AlphaFoldDB" id="A0A644UHL0"/>
<feature type="transmembrane region" description="Helical" evidence="1">
    <location>
        <begin position="123"/>
        <end position="142"/>
    </location>
</feature>
<comment type="caution">
    <text evidence="2">The sequence shown here is derived from an EMBL/GenBank/DDBJ whole genome shotgun (WGS) entry which is preliminary data.</text>
</comment>